<dbReference type="InterPro" id="IPR001791">
    <property type="entry name" value="Laminin_G"/>
</dbReference>
<keyword evidence="3" id="KW-0732">Signal</keyword>
<dbReference type="Pfam" id="PF02210">
    <property type="entry name" value="Laminin_G_2"/>
    <property type="match status" value="1"/>
</dbReference>
<organism evidence="8 9">
    <name type="scientific">Mycteria americana</name>
    <name type="common">Wood stork</name>
    <dbReference type="NCBI Taxonomy" id="33587"/>
    <lineage>
        <taxon>Eukaryota</taxon>
        <taxon>Metazoa</taxon>
        <taxon>Chordata</taxon>
        <taxon>Craniata</taxon>
        <taxon>Vertebrata</taxon>
        <taxon>Euteleostomi</taxon>
        <taxon>Archelosauria</taxon>
        <taxon>Archosauria</taxon>
        <taxon>Dinosauria</taxon>
        <taxon>Saurischia</taxon>
        <taxon>Theropoda</taxon>
        <taxon>Coelurosauria</taxon>
        <taxon>Aves</taxon>
        <taxon>Neognathae</taxon>
        <taxon>Neoaves</taxon>
        <taxon>Aequornithes</taxon>
        <taxon>Ciconiiformes</taxon>
        <taxon>Ciconiidae</taxon>
        <taxon>Mycteria</taxon>
    </lineage>
</organism>
<dbReference type="EMBL" id="JAUNZN010000006">
    <property type="protein sequence ID" value="KAK4820043.1"/>
    <property type="molecule type" value="Genomic_DNA"/>
</dbReference>
<dbReference type="GO" id="GO:0005201">
    <property type="term" value="F:extracellular matrix structural constituent"/>
    <property type="evidence" value="ECO:0007669"/>
    <property type="project" value="InterPro"/>
</dbReference>
<comment type="caution">
    <text evidence="8">The sequence shown here is derived from an EMBL/GenBank/DDBJ whole genome shotgun (WGS) entry which is preliminary data.</text>
</comment>
<feature type="region of interest" description="Disordered" evidence="6">
    <location>
        <begin position="420"/>
        <end position="441"/>
    </location>
</feature>
<comment type="subcellular location">
    <subcellularLocation>
        <location evidence="1">Secreted</location>
    </subcellularLocation>
</comment>
<dbReference type="GO" id="GO:0005576">
    <property type="term" value="C:extracellular region"/>
    <property type="evidence" value="ECO:0007669"/>
    <property type="project" value="UniProtKB-SubCell"/>
</dbReference>
<feature type="domain" description="Fibrillar collagen NC1" evidence="7">
    <location>
        <begin position="1771"/>
        <end position="1857"/>
    </location>
</feature>
<keyword evidence="4" id="KW-0677">Repeat</keyword>
<dbReference type="CDD" id="cd00110">
    <property type="entry name" value="LamG"/>
    <property type="match status" value="1"/>
</dbReference>
<dbReference type="PROSITE" id="PS51461">
    <property type="entry name" value="NC1_FIB"/>
    <property type="match status" value="1"/>
</dbReference>
<dbReference type="GO" id="GO:0005581">
    <property type="term" value="C:collagen trimer"/>
    <property type="evidence" value="ECO:0007669"/>
    <property type="project" value="UniProtKB-KW"/>
</dbReference>
<dbReference type="FunFam" id="2.60.120.200:FF:000016">
    <property type="entry name" value="Collagen XI alpha 1 chain"/>
    <property type="match status" value="1"/>
</dbReference>
<protein>
    <recommendedName>
        <fullName evidence="7">Fibrillar collagen NC1 domain-containing protein</fullName>
    </recommendedName>
</protein>
<dbReference type="Proteomes" id="UP001333110">
    <property type="component" value="Unassembled WGS sequence"/>
</dbReference>
<evidence type="ECO:0000256" key="3">
    <source>
        <dbReference type="ARBA" id="ARBA00022729"/>
    </source>
</evidence>
<evidence type="ECO:0000256" key="1">
    <source>
        <dbReference type="ARBA" id="ARBA00004613"/>
    </source>
</evidence>
<evidence type="ECO:0000256" key="4">
    <source>
        <dbReference type="ARBA" id="ARBA00022737"/>
    </source>
</evidence>
<sequence length="1861" mass="209957">MKGLSSPKRKEVAFKQQCAEPVDVLKALEFHNSPEGVSRTAGFCTNRRDSKGSDVAYRVSKTAQLSAPTKQLYPGGDFPEDFSILMTVKPKKGIQSFLLSVYNEQGIQQVGVEVGRSPVFLFEDQNGKPAPEDYPLFRTVNIADGKWHRVAISVEKKSVTMIVDCNKKTTKPLERSDKTVVDTNGITVFGTRILDEEVFEGDIQQLLIIADPRAAYDYCEHYSPDCDSPVPNAAQAQDPQVDEYTPEDFIEYDYEYGDADYKETDSVTEGPPLFEETVAQTEKKKAMVKKKKRTVAASSKDKPQKATTKKSEKYASKKKKSYQAATKGKLGANVVDGFQEYSIAENDYGPQTEAPSRTTEANEQNPVEEVFAEEYITGEDYDKKTEETEYGSRGVDLSESDLLVDGDLGEYDFYEYKEYEEKPTDSTNEEFGPGVPAETDITETSVTGHGAYGEKGQKGEPAVIEPVPQVYKVLLVLQVTLVKGSALVEMVRRAQQSQLRKLKHKLFFSKLGVDLEQQVPRVKVVNQVLRVLVVFKVPLVQVEKLAKGDVLELMVPEECQENLVQRVTEDLMVFLASLVTKVTGETVAHRDLLAYLVKMDQEVHGDYWAPEVHLDPLDNLYGIAGVDGPSGPKGNMVSKVLKGNQDLLVSKESQAHKGFLVRKVLLDLLVKNYSTPGRVQRRATKLVKGLEHKSYEERLRELGLFSLEKRRLRGDLIALYNYLKGGCREVGVSLFSQVTSDRTRGNGLKLHQGRFRLDNRKFYFTERVIKHWKRLPREVVESPSLEVFKGRLDEGADGVRGLKGSKGEKGEDGFPGFKGDMGLKGDRVVYFREKLVSQVHEEKTVQKVQKVEQVHLGTQVLLVQLGKRVSLVYPDCQDIQEDKVQRDYMANQAPEDSEDQQVLQAMMVLLAHQVKGDHKGLRDLLDSLDQRDLQGHLEKTACLGTQDSGVRLVFKEKLVLLVLVVLLAHRVLLVRLAQLVKEVIQVLLAHQVNKASQVLQEKKVLRVTQALKAFLGKMDQQVFVVSLEREAFQVLSTGSHLQETVLHELLQRMDCSSVGPPWGHRSCQKTFSSVGSSPQDHRSCQELAPPEASHGVTASFGHIHLLQRGVFHRLQVEICSTVNLHGLQGTACLTMVFTTGCRGISAPAPGAPPALPSSLTLYVITEALPPSLIGSALASVIWREKHLIMELVPVMLTGSVQEKYAMNKSKKLGPHRVHQGNVEQQALLAQLVYQVVLDLRVLQALQGRRVLRVKLVNRVRKVVKVTREKTEVMGSQAQEVSKGCLGKKVMKVLEASLALQALLAYRVCLAHQVKRVKMVMWAQWVHLALQVQEVPRVLMELINSVISTIFGITKIGVTNIFYHYRVLKAPQAQLALLEVLVKRVNLEKLVTLDLLENLEHLVQKVKGEKKVKLVHLEQLDHQVLKDLQVMMGLRVTQAQLVFLEILVPLGNLVQLVKMVLVERRVKMVILVNLVHQVLQVKLAHLVHLEKEDLLEQLVLKADKVKKVQRANLVQKGLLEKQVQLVHRDLQENLAQRVSGAFLALWENKVYLEHQFWAPHYKRDIEVLERVQRRATKLVKGLEQKSYEERLRELGLFSLEKRRLRGDLIALYNYLKGGCREVGIGLFSQVTSDRTRGNGLKLLQGRFRLDIRKFYFTERVIKPWNRLPREVVESPSLEVFKRHLDEVLRDMEFQAANQGNHNPKTTPRVLKQNMREFLVLLVHSDPLVLLVYLVLLVKRVTVGYLVHLVHQQQEPTQYCPTMIPIVTCTVDAWHDASSDSYDKALRFLGSNDEEMSYDNNPYIKALHDGCASRKGYAKTVIEINTPKIDQVPIVDVMINDFGDQNQKFGFENFHLYQGGSLG</sequence>
<dbReference type="PANTHER" id="PTHR33332">
    <property type="entry name" value="REVERSE TRANSCRIPTASE DOMAIN-CONTAINING PROTEIN"/>
    <property type="match status" value="1"/>
</dbReference>
<dbReference type="InterPro" id="IPR048287">
    <property type="entry name" value="TSPN-like_N"/>
</dbReference>
<keyword evidence="9" id="KW-1185">Reference proteome</keyword>
<dbReference type="Gene3D" id="2.60.120.200">
    <property type="match status" value="1"/>
</dbReference>
<reference evidence="8 9" key="1">
    <citation type="journal article" date="2023" name="J. Hered.">
        <title>Chromosome-level genome of the wood stork (Mycteria americana) provides insight into avian chromosome evolution.</title>
        <authorList>
            <person name="Flamio R. Jr."/>
            <person name="Ramstad K.M."/>
        </authorList>
    </citation>
    <scope>NUCLEOTIDE SEQUENCE [LARGE SCALE GENOMIC DNA]</scope>
    <source>
        <strain evidence="8">JAX WOST 10</strain>
    </source>
</reference>
<dbReference type="SMART" id="SM00282">
    <property type="entry name" value="LamG"/>
    <property type="match status" value="1"/>
</dbReference>
<gene>
    <name evidence="8" type="ORF">QYF61_017856</name>
</gene>
<dbReference type="SMART" id="SM00038">
    <property type="entry name" value="COLFI"/>
    <property type="match status" value="1"/>
</dbReference>
<dbReference type="InterPro" id="IPR000885">
    <property type="entry name" value="Fib_collagen_C"/>
</dbReference>
<name>A0AAN7P1A8_MYCAM</name>
<evidence type="ECO:0000256" key="6">
    <source>
        <dbReference type="SAM" id="MobiDB-lite"/>
    </source>
</evidence>
<dbReference type="Pfam" id="PF01410">
    <property type="entry name" value="COLFI"/>
    <property type="match status" value="1"/>
</dbReference>
<accession>A0AAN7P1A8</accession>
<evidence type="ECO:0000259" key="7">
    <source>
        <dbReference type="PROSITE" id="PS51461"/>
    </source>
</evidence>
<proteinExistence type="predicted"/>
<dbReference type="InterPro" id="IPR013320">
    <property type="entry name" value="ConA-like_dom_sf"/>
</dbReference>
<evidence type="ECO:0000313" key="8">
    <source>
        <dbReference type="EMBL" id="KAK4820043.1"/>
    </source>
</evidence>
<evidence type="ECO:0000256" key="5">
    <source>
        <dbReference type="ARBA" id="ARBA00023119"/>
    </source>
</evidence>
<dbReference type="SUPFAM" id="SSF49899">
    <property type="entry name" value="Concanavalin A-like lectins/glucanases"/>
    <property type="match status" value="1"/>
</dbReference>
<keyword evidence="2" id="KW-0964">Secreted</keyword>
<evidence type="ECO:0000256" key="2">
    <source>
        <dbReference type="ARBA" id="ARBA00022525"/>
    </source>
</evidence>
<feature type="compositionally biased region" description="Basic and acidic residues" evidence="6">
    <location>
        <begin position="299"/>
        <end position="314"/>
    </location>
</feature>
<keyword evidence="5" id="KW-0176">Collagen</keyword>
<dbReference type="SMART" id="SM00210">
    <property type="entry name" value="TSPN"/>
    <property type="match status" value="1"/>
</dbReference>
<dbReference type="Gene3D" id="2.60.120.1000">
    <property type="match status" value="1"/>
</dbReference>
<evidence type="ECO:0000313" key="9">
    <source>
        <dbReference type="Proteomes" id="UP001333110"/>
    </source>
</evidence>
<feature type="region of interest" description="Disordered" evidence="6">
    <location>
        <begin position="285"/>
        <end position="314"/>
    </location>
</feature>